<dbReference type="GO" id="GO:0001227">
    <property type="term" value="F:DNA-binding transcription repressor activity, RNA polymerase II-specific"/>
    <property type="evidence" value="ECO:0007669"/>
    <property type="project" value="TreeGrafter"/>
</dbReference>
<reference evidence="11" key="1">
    <citation type="journal article" date="2023" name="Insect Mol. Biol.">
        <title>Genome sequencing provides insights into the evolution of gene families encoding plant cell wall-degrading enzymes in longhorned beetles.</title>
        <authorList>
            <person name="Shin N.R."/>
            <person name="Okamura Y."/>
            <person name="Kirsch R."/>
            <person name="Pauchet Y."/>
        </authorList>
    </citation>
    <scope>NUCLEOTIDE SEQUENCE</scope>
    <source>
        <strain evidence="11">RBIC_L_NR</strain>
    </source>
</reference>
<keyword evidence="2" id="KW-0479">Metal-binding</keyword>
<keyword evidence="5" id="KW-0862">Zinc</keyword>
<evidence type="ECO:0000256" key="5">
    <source>
        <dbReference type="ARBA" id="ARBA00022833"/>
    </source>
</evidence>
<evidence type="ECO:0000256" key="1">
    <source>
        <dbReference type="ARBA" id="ARBA00004123"/>
    </source>
</evidence>
<dbReference type="Pfam" id="PF13894">
    <property type="entry name" value="zf-C2H2_4"/>
    <property type="match status" value="1"/>
</dbReference>
<organism evidence="11 12">
    <name type="scientific">Rhamnusium bicolor</name>
    <dbReference type="NCBI Taxonomy" id="1586634"/>
    <lineage>
        <taxon>Eukaryota</taxon>
        <taxon>Metazoa</taxon>
        <taxon>Ecdysozoa</taxon>
        <taxon>Arthropoda</taxon>
        <taxon>Hexapoda</taxon>
        <taxon>Insecta</taxon>
        <taxon>Pterygota</taxon>
        <taxon>Neoptera</taxon>
        <taxon>Endopterygota</taxon>
        <taxon>Coleoptera</taxon>
        <taxon>Polyphaga</taxon>
        <taxon>Cucujiformia</taxon>
        <taxon>Chrysomeloidea</taxon>
        <taxon>Cerambycidae</taxon>
        <taxon>Lepturinae</taxon>
        <taxon>Rhagiini</taxon>
        <taxon>Rhamnusium</taxon>
    </lineage>
</organism>
<keyword evidence="12" id="KW-1185">Reference proteome</keyword>
<accession>A0AAV8Y3U1</accession>
<comment type="caution">
    <text evidence="11">The sequence shown here is derived from an EMBL/GenBank/DDBJ whole genome shotgun (WGS) entry which is preliminary data.</text>
</comment>
<keyword evidence="4 9" id="KW-0863">Zinc-finger</keyword>
<evidence type="ECO:0000313" key="11">
    <source>
        <dbReference type="EMBL" id="KAJ8944878.1"/>
    </source>
</evidence>
<dbReference type="Gene3D" id="3.30.160.60">
    <property type="entry name" value="Classic Zinc Finger"/>
    <property type="match status" value="2"/>
</dbReference>
<dbReference type="PANTHER" id="PTHR24399">
    <property type="entry name" value="ZINC FINGER AND BTB DOMAIN-CONTAINING"/>
    <property type="match status" value="1"/>
</dbReference>
<proteinExistence type="predicted"/>
<evidence type="ECO:0000313" key="12">
    <source>
        <dbReference type="Proteomes" id="UP001162156"/>
    </source>
</evidence>
<name>A0AAV8Y3U1_9CUCU</name>
<dbReference type="FunFam" id="3.30.160.60:FF:000100">
    <property type="entry name" value="Zinc finger 45-like"/>
    <property type="match status" value="1"/>
</dbReference>
<evidence type="ECO:0000256" key="4">
    <source>
        <dbReference type="ARBA" id="ARBA00022771"/>
    </source>
</evidence>
<keyword evidence="6" id="KW-0805">Transcription regulation</keyword>
<dbReference type="EMBL" id="JANEYF010002562">
    <property type="protein sequence ID" value="KAJ8944878.1"/>
    <property type="molecule type" value="Genomic_DNA"/>
</dbReference>
<dbReference type="Pfam" id="PF00096">
    <property type="entry name" value="zf-C2H2"/>
    <property type="match status" value="1"/>
</dbReference>
<evidence type="ECO:0000256" key="6">
    <source>
        <dbReference type="ARBA" id="ARBA00023015"/>
    </source>
</evidence>
<feature type="domain" description="C2H2-type" evidence="10">
    <location>
        <begin position="52"/>
        <end position="75"/>
    </location>
</feature>
<sequence length="134" mass="15835">MSSFFAFHNLNKHKKMTHMKLRPFQCQYCKKTFSSKHSVRTHERQHTNITPYACEVCGEGFRQNVSLKAHKKSKHNIIEAKTSECTVCGKKIWITMGCAEPYANSLTYVFNLYGYIIKMYYFKQTFFLIEAYTF</sequence>
<dbReference type="SUPFAM" id="SSF57667">
    <property type="entry name" value="beta-beta-alpha zinc fingers"/>
    <property type="match status" value="1"/>
</dbReference>
<evidence type="ECO:0000256" key="7">
    <source>
        <dbReference type="ARBA" id="ARBA00023163"/>
    </source>
</evidence>
<keyword evidence="7" id="KW-0804">Transcription</keyword>
<evidence type="ECO:0000256" key="9">
    <source>
        <dbReference type="PROSITE-ProRule" id="PRU00042"/>
    </source>
</evidence>
<dbReference type="GO" id="GO:0008270">
    <property type="term" value="F:zinc ion binding"/>
    <property type="evidence" value="ECO:0007669"/>
    <property type="project" value="UniProtKB-KW"/>
</dbReference>
<dbReference type="Proteomes" id="UP001162156">
    <property type="component" value="Unassembled WGS sequence"/>
</dbReference>
<dbReference type="GO" id="GO:0005654">
    <property type="term" value="C:nucleoplasm"/>
    <property type="evidence" value="ECO:0007669"/>
    <property type="project" value="TreeGrafter"/>
</dbReference>
<dbReference type="PANTHER" id="PTHR24399:SF23">
    <property type="entry name" value="C2H2-TYPE DOMAIN-CONTAINING PROTEIN"/>
    <property type="match status" value="1"/>
</dbReference>
<keyword evidence="8" id="KW-0539">Nucleus</keyword>
<dbReference type="PROSITE" id="PS50157">
    <property type="entry name" value="ZINC_FINGER_C2H2_2"/>
    <property type="match status" value="2"/>
</dbReference>
<dbReference type="SMART" id="SM00355">
    <property type="entry name" value="ZnF_C2H2"/>
    <property type="match status" value="2"/>
</dbReference>
<dbReference type="InterPro" id="IPR013087">
    <property type="entry name" value="Znf_C2H2_type"/>
</dbReference>
<dbReference type="GO" id="GO:0000978">
    <property type="term" value="F:RNA polymerase II cis-regulatory region sequence-specific DNA binding"/>
    <property type="evidence" value="ECO:0007669"/>
    <property type="project" value="TreeGrafter"/>
</dbReference>
<evidence type="ECO:0000256" key="2">
    <source>
        <dbReference type="ARBA" id="ARBA00022723"/>
    </source>
</evidence>
<evidence type="ECO:0000259" key="10">
    <source>
        <dbReference type="PROSITE" id="PS50157"/>
    </source>
</evidence>
<evidence type="ECO:0000256" key="8">
    <source>
        <dbReference type="ARBA" id="ARBA00023242"/>
    </source>
</evidence>
<dbReference type="PROSITE" id="PS00028">
    <property type="entry name" value="ZINC_FINGER_C2H2_1"/>
    <property type="match status" value="2"/>
</dbReference>
<dbReference type="FunFam" id="3.30.160.60:FF:000145">
    <property type="entry name" value="Zinc finger protein 574"/>
    <property type="match status" value="1"/>
</dbReference>
<dbReference type="AlphaFoldDB" id="A0AAV8Y3U1"/>
<dbReference type="InterPro" id="IPR036236">
    <property type="entry name" value="Znf_C2H2_sf"/>
</dbReference>
<comment type="subcellular location">
    <subcellularLocation>
        <location evidence="1">Nucleus</location>
    </subcellularLocation>
</comment>
<keyword evidence="3" id="KW-0677">Repeat</keyword>
<evidence type="ECO:0000256" key="3">
    <source>
        <dbReference type="ARBA" id="ARBA00022737"/>
    </source>
</evidence>
<protein>
    <recommendedName>
        <fullName evidence="10">C2H2-type domain-containing protein</fullName>
    </recommendedName>
</protein>
<feature type="domain" description="C2H2-type" evidence="10">
    <location>
        <begin position="24"/>
        <end position="51"/>
    </location>
</feature>
<gene>
    <name evidence="11" type="ORF">NQ314_009368</name>
</gene>